<dbReference type="STRING" id="1007676.ABM34_00360"/>
<name>A0A0H4QCT9_9LACO</name>
<evidence type="ECO:0000256" key="3">
    <source>
        <dbReference type="ARBA" id="ARBA00022801"/>
    </source>
</evidence>
<dbReference type="Pfam" id="PF07687">
    <property type="entry name" value="M20_dimer"/>
    <property type="match status" value="1"/>
</dbReference>
<dbReference type="Proteomes" id="UP000036106">
    <property type="component" value="Chromosome"/>
</dbReference>
<dbReference type="GO" id="GO:0009089">
    <property type="term" value="P:lysine biosynthetic process via diaminopimelate"/>
    <property type="evidence" value="ECO:0007669"/>
    <property type="project" value="TreeGrafter"/>
</dbReference>
<reference evidence="6" key="1">
    <citation type="submission" date="2015-07" db="EMBL/GenBank/DDBJ databases">
        <title>Lactobacillus ginsenosidimutans/EMML 3141/ whole genome sequencing.</title>
        <authorList>
            <person name="Kim M.K."/>
            <person name="Im W.-T."/>
            <person name="Srinivasan S."/>
            <person name="Lee J.-J."/>
        </authorList>
    </citation>
    <scope>NUCLEOTIDE SEQUENCE [LARGE SCALE GENOMIC DNA]</scope>
    <source>
        <strain evidence="6">EMML 3041</strain>
    </source>
</reference>
<dbReference type="Gene3D" id="3.30.70.360">
    <property type="match status" value="1"/>
</dbReference>
<dbReference type="InterPro" id="IPR051458">
    <property type="entry name" value="Cyt/Met_Dipeptidase"/>
</dbReference>
<dbReference type="PANTHER" id="PTHR43270:SF8">
    <property type="entry name" value="DI- AND TRIPEPTIDASE DUG2-RELATED"/>
    <property type="match status" value="1"/>
</dbReference>
<dbReference type="SUPFAM" id="SSF53187">
    <property type="entry name" value="Zn-dependent exopeptidases"/>
    <property type="match status" value="1"/>
</dbReference>
<protein>
    <submittedName>
        <fullName evidence="5">Acetylornithine deacetylase</fullName>
    </submittedName>
</protein>
<dbReference type="EMBL" id="CP012034">
    <property type="protein sequence ID" value="AKP66149.1"/>
    <property type="molecule type" value="Genomic_DNA"/>
</dbReference>
<accession>A0A0H4QCT9</accession>
<evidence type="ECO:0000313" key="5">
    <source>
        <dbReference type="EMBL" id="AKP66149.1"/>
    </source>
</evidence>
<dbReference type="Gene3D" id="3.40.630.10">
    <property type="entry name" value="Zn peptidases"/>
    <property type="match status" value="1"/>
</dbReference>
<gene>
    <name evidence="5" type="ORF">ABM34_00360</name>
</gene>
<dbReference type="GO" id="GO:0009014">
    <property type="term" value="F:succinyl-diaminopimelate desuccinylase activity"/>
    <property type="evidence" value="ECO:0007669"/>
    <property type="project" value="TreeGrafter"/>
</dbReference>
<dbReference type="GO" id="GO:0005829">
    <property type="term" value="C:cytosol"/>
    <property type="evidence" value="ECO:0007669"/>
    <property type="project" value="TreeGrafter"/>
</dbReference>
<dbReference type="GO" id="GO:0008233">
    <property type="term" value="F:peptidase activity"/>
    <property type="evidence" value="ECO:0007669"/>
    <property type="project" value="UniProtKB-KW"/>
</dbReference>
<dbReference type="RefSeq" id="WP_048702394.1">
    <property type="nucleotide sequence ID" value="NZ_CP012034.1"/>
</dbReference>
<dbReference type="Pfam" id="PF01546">
    <property type="entry name" value="Peptidase_M20"/>
    <property type="match status" value="1"/>
</dbReference>
<sequence>MSKLSDPLIQESINQLKEYIALPSVSAKKQAQPETAEFLKKLLTDFGADATVWNDFDVPCVFAEAHPKKPSNTTILIYNHYDVQPEEPLELWKSDPFELKVTADKFIGRGASDCKGDLISRLAALNIYRQEHGDLPCNVKFLVEGAEEVASQHLEDYLKIYHDKLSADLVIWESGFKNEHEQFSLNGGTKGVLCFELEANSADIDLHSSFAAVVDSATWRLAQTLNALRDPSGKILVPGFYDDVKELTQREKDLVEKTITPDLKAKWGLTVPLLDNKSVNYNLTFSPTINIEGISSGWEGEGVKTVTPKTAKAKLEFRLVPDQDPKDLFAKLTKYLNDQGFTDVKVSYLLGEKAYRWDLDSPIVNTLIDTAKEFYGGEDKVEALPSSPGTGPMYLVNKYAEAPIVSCGVSYSKAGNHAPTENIRIQDYLDFIDFFDEFLGKIAKE</sequence>
<dbReference type="GO" id="GO:0046872">
    <property type="term" value="F:metal ion binding"/>
    <property type="evidence" value="ECO:0007669"/>
    <property type="project" value="UniProtKB-KW"/>
</dbReference>
<dbReference type="OrthoDB" id="9761532at2"/>
<evidence type="ECO:0000256" key="2">
    <source>
        <dbReference type="ARBA" id="ARBA00022723"/>
    </source>
</evidence>
<keyword evidence="1" id="KW-0645">Protease</keyword>
<dbReference type="PANTHER" id="PTHR43270">
    <property type="entry name" value="BETA-ALA-HIS DIPEPTIDASE"/>
    <property type="match status" value="1"/>
</dbReference>
<dbReference type="InterPro" id="IPR011650">
    <property type="entry name" value="Peptidase_M20_dimer"/>
</dbReference>
<dbReference type="AlphaFoldDB" id="A0A0H4QCT9"/>
<keyword evidence="3" id="KW-0378">Hydrolase</keyword>
<dbReference type="KEGG" id="lgn:ABM34_00360"/>
<dbReference type="InterPro" id="IPR002933">
    <property type="entry name" value="Peptidase_M20"/>
</dbReference>
<proteinExistence type="predicted"/>
<evidence type="ECO:0000313" key="6">
    <source>
        <dbReference type="Proteomes" id="UP000036106"/>
    </source>
</evidence>
<feature type="domain" description="Peptidase M20 dimerisation" evidence="4">
    <location>
        <begin position="188"/>
        <end position="339"/>
    </location>
</feature>
<dbReference type="GO" id="GO:0006508">
    <property type="term" value="P:proteolysis"/>
    <property type="evidence" value="ECO:0007669"/>
    <property type="project" value="UniProtKB-KW"/>
</dbReference>
<organism evidence="5 6">
    <name type="scientific">Companilactobacillus ginsenosidimutans</name>
    <dbReference type="NCBI Taxonomy" id="1007676"/>
    <lineage>
        <taxon>Bacteria</taxon>
        <taxon>Bacillati</taxon>
        <taxon>Bacillota</taxon>
        <taxon>Bacilli</taxon>
        <taxon>Lactobacillales</taxon>
        <taxon>Lactobacillaceae</taxon>
        <taxon>Companilactobacillus</taxon>
    </lineage>
</organism>
<keyword evidence="2" id="KW-0479">Metal-binding</keyword>
<evidence type="ECO:0000256" key="1">
    <source>
        <dbReference type="ARBA" id="ARBA00022670"/>
    </source>
</evidence>
<evidence type="ECO:0000259" key="4">
    <source>
        <dbReference type="Pfam" id="PF07687"/>
    </source>
</evidence>
<dbReference type="PATRIC" id="fig|1007676.4.peg.79"/>
<keyword evidence="6" id="KW-1185">Reference proteome</keyword>